<comment type="caution">
    <text evidence="6">The sequence shown here is derived from an EMBL/GenBank/DDBJ whole genome shotgun (WGS) entry which is preliminary data.</text>
</comment>
<dbReference type="Pfam" id="PF07690">
    <property type="entry name" value="MFS_1"/>
    <property type="match status" value="1"/>
</dbReference>
<dbReference type="EMBL" id="NAJM01000001">
    <property type="protein sequence ID" value="RVX76123.1"/>
    <property type="molecule type" value="Genomic_DNA"/>
</dbReference>
<dbReference type="SUPFAM" id="SSF103473">
    <property type="entry name" value="MFS general substrate transporter"/>
    <property type="match status" value="1"/>
</dbReference>
<reference evidence="6 7" key="1">
    <citation type="submission" date="2017-03" db="EMBL/GenBank/DDBJ databases">
        <title>Genomes of endolithic fungi from Antarctica.</title>
        <authorList>
            <person name="Coleine C."/>
            <person name="Masonjones S."/>
            <person name="Stajich J.E."/>
        </authorList>
    </citation>
    <scope>NUCLEOTIDE SEQUENCE [LARGE SCALE GENOMIC DNA]</scope>
    <source>
        <strain evidence="6 7">CCFEE 6314</strain>
    </source>
</reference>
<name>A0A438NK84_EXOME</name>
<proteinExistence type="inferred from homology"/>
<protein>
    <recommendedName>
        <fullName evidence="5">Major facilitator superfamily (MFS) profile domain-containing protein</fullName>
    </recommendedName>
</protein>
<dbReference type="PANTHER" id="PTHR11360:SF284">
    <property type="entry name" value="EG:103B4.3 PROTEIN-RELATED"/>
    <property type="match status" value="1"/>
</dbReference>
<dbReference type="InterPro" id="IPR036259">
    <property type="entry name" value="MFS_trans_sf"/>
</dbReference>
<feature type="compositionally biased region" description="Basic and acidic residues" evidence="3">
    <location>
        <begin position="71"/>
        <end position="85"/>
    </location>
</feature>
<feature type="transmembrane region" description="Helical" evidence="4">
    <location>
        <begin position="564"/>
        <end position="585"/>
    </location>
</feature>
<evidence type="ECO:0000256" key="2">
    <source>
        <dbReference type="ARBA" id="ARBA00006727"/>
    </source>
</evidence>
<feature type="transmembrane region" description="Helical" evidence="4">
    <location>
        <begin position="502"/>
        <end position="519"/>
    </location>
</feature>
<dbReference type="InterPro" id="IPR020846">
    <property type="entry name" value="MFS_dom"/>
</dbReference>
<keyword evidence="4" id="KW-0472">Membrane</keyword>
<accession>A0A438NK84</accession>
<feature type="transmembrane region" description="Helical" evidence="4">
    <location>
        <begin position="431"/>
        <end position="451"/>
    </location>
</feature>
<keyword evidence="4" id="KW-1133">Transmembrane helix</keyword>
<feature type="region of interest" description="Disordered" evidence="3">
    <location>
        <begin position="149"/>
        <end position="184"/>
    </location>
</feature>
<dbReference type="Gene3D" id="1.20.1250.20">
    <property type="entry name" value="MFS general substrate transporter like domains"/>
    <property type="match status" value="2"/>
</dbReference>
<evidence type="ECO:0000256" key="1">
    <source>
        <dbReference type="ARBA" id="ARBA00004141"/>
    </source>
</evidence>
<evidence type="ECO:0000256" key="4">
    <source>
        <dbReference type="SAM" id="Phobius"/>
    </source>
</evidence>
<organism evidence="6 7">
    <name type="scientific">Exophiala mesophila</name>
    <name type="common">Black yeast-like fungus</name>
    <dbReference type="NCBI Taxonomy" id="212818"/>
    <lineage>
        <taxon>Eukaryota</taxon>
        <taxon>Fungi</taxon>
        <taxon>Dikarya</taxon>
        <taxon>Ascomycota</taxon>
        <taxon>Pezizomycotina</taxon>
        <taxon>Eurotiomycetes</taxon>
        <taxon>Chaetothyriomycetidae</taxon>
        <taxon>Chaetothyriales</taxon>
        <taxon>Herpotrichiellaceae</taxon>
        <taxon>Exophiala</taxon>
    </lineage>
</organism>
<dbReference type="InterPro" id="IPR050327">
    <property type="entry name" value="Proton-linked_MCT"/>
</dbReference>
<comment type="subcellular location">
    <subcellularLocation>
        <location evidence="1">Membrane</location>
        <topology evidence="1">Multi-pass membrane protein</topology>
    </subcellularLocation>
</comment>
<evidence type="ECO:0000313" key="6">
    <source>
        <dbReference type="EMBL" id="RVX76123.1"/>
    </source>
</evidence>
<dbReference type="GO" id="GO:0022857">
    <property type="term" value="F:transmembrane transporter activity"/>
    <property type="evidence" value="ECO:0007669"/>
    <property type="project" value="InterPro"/>
</dbReference>
<dbReference type="OrthoDB" id="6499973at2759"/>
<dbReference type="InterPro" id="IPR011701">
    <property type="entry name" value="MFS"/>
</dbReference>
<dbReference type="GO" id="GO:0016020">
    <property type="term" value="C:membrane"/>
    <property type="evidence" value="ECO:0007669"/>
    <property type="project" value="UniProtKB-SubCell"/>
</dbReference>
<dbReference type="PROSITE" id="PS50850">
    <property type="entry name" value="MFS"/>
    <property type="match status" value="1"/>
</dbReference>
<feature type="transmembrane region" description="Helical" evidence="4">
    <location>
        <begin position="401"/>
        <end position="419"/>
    </location>
</feature>
<keyword evidence="4" id="KW-0812">Transmembrane</keyword>
<feature type="transmembrane region" description="Helical" evidence="4">
    <location>
        <begin position="636"/>
        <end position="657"/>
    </location>
</feature>
<feature type="transmembrane region" description="Helical" evidence="4">
    <location>
        <begin position="540"/>
        <end position="558"/>
    </location>
</feature>
<dbReference type="Proteomes" id="UP000288859">
    <property type="component" value="Unassembled WGS sequence"/>
</dbReference>
<feature type="transmembrane region" description="Helical" evidence="4">
    <location>
        <begin position="372"/>
        <end position="394"/>
    </location>
</feature>
<dbReference type="AlphaFoldDB" id="A0A438NK84"/>
<evidence type="ECO:0000259" key="5">
    <source>
        <dbReference type="PROSITE" id="PS50850"/>
    </source>
</evidence>
<feature type="transmembrane region" description="Helical" evidence="4">
    <location>
        <begin position="342"/>
        <end position="360"/>
    </location>
</feature>
<feature type="domain" description="Major facilitator superfamily (MFS) profile" evidence="5">
    <location>
        <begin position="276"/>
        <end position="665"/>
    </location>
</feature>
<feature type="transmembrane region" description="Helical" evidence="4">
    <location>
        <begin position="597"/>
        <end position="616"/>
    </location>
</feature>
<feature type="compositionally biased region" description="Polar residues" evidence="3">
    <location>
        <begin position="33"/>
        <end position="46"/>
    </location>
</feature>
<feature type="transmembrane region" description="Helical" evidence="4">
    <location>
        <begin position="262"/>
        <end position="290"/>
    </location>
</feature>
<dbReference type="VEuPathDB" id="FungiDB:PV10_01540"/>
<gene>
    <name evidence="6" type="ORF">B0A52_00480</name>
</gene>
<sequence>MSDNREHCDNQTRASAGMGYVLRSPILSAAVPSDSSATPSQPQQPLVDSDGFLQGPMPELPPDNPVRSTTSKRDVHVRITSDKAKNSNSPKVRYHGPPARPPSQSLMVENHSDTSDQESETNPAKKRKFSNQALVDKYRRDMAILRQEMATGQEADMTQQTEAVEETPMAEADTESQPERELPRSKSYVLINRGWLKITGERWEQTNFCEERRAVVETRLVAGESTQSIQLVGGDDESGLERIVTPSNAQPAMRPVSRRRQITILLCAFSDVFVTIGLNQAYGVFLQHYLTDGSSPVDPFLAPSEVSNKAMVAFVGTAGAGLTWGGSIFVNPLMARSKDPRYVTMAGAILIGLGYVLASFCHKIWQLLLTQGIIYGVGTCLLYFPVVAVAPEYFDAHRGSAMGFILSAAGLGGLTYAPVTRALLHRTGAAWTLRILGIVNLGISIPVALATPPSRSLSRRATLVDIKIARKGTFILQALAAMAQAAGNFVPLTFLPEYSTRLGYTAAFGAALLAINNAVNSASRLGMGFVADIAGRQNTLVLSVLGSAITVVAFWLSSAHADDMALWVTFVVTYGIFAGGYNSLFPVTVIEVFGTQAYASVNGFIYFIRGLGALWGSPVGGVLVTEGSQPTAYLAVIWYDFALLMLSSVCVMGVRALDAVDKGQFRLKA</sequence>
<feature type="transmembrane region" description="Helical" evidence="4">
    <location>
        <begin position="472"/>
        <end position="490"/>
    </location>
</feature>
<evidence type="ECO:0000313" key="7">
    <source>
        <dbReference type="Proteomes" id="UP000288859"/>
    </source>
</evidence>
<dbReference type="VEuPathDB" id="FungiDB:PV10_01539"/>
<evidence type="ECO:0000256" key="3">
    <source>
        <dbReference type="SAM" id="MobiDB-lite"/>
    </source>
</evidence>
<comment type="similarity">
    <text evidence="2">Belongs to the major facilitator superfamily. Monocarboxylate porter (TC 2.A.1.13) family.</text>
</comment>
<feature type="region of interest" description="Disordered" evidence="3">
    <location>
        <begin position="31"/>
        <end position="133"/>
    </location>
</feature>
<dbReference type="PANTHER" id="PTHR11360">
    <property type="entry name" value="MONOCARBOXYLATE TRANSPORTER"/>
    <property type="match status" value="1"/>
</dbReference>
<feature type="transmembrane region" description="Helical" evidence="4">
    <location>
        <begin position="310"/>
        <end position="330"/>
    </location>
</feature>